<dbReference type="OMA" id="WWTELAN"/>
<dbReference type="Proteomes" id="UP000018144">
    <property type="component" value="Unassembled WGS sequence"/>
</dbReference>
<reference evidence="2 3" key="1">
    <citation type="journal article" date="2013" name="PLoS Genet.">
        <title>The genome and development-dependent transcriptomes of Pyronema confluens: a window into fungal evolution.</title>
        <authorList>
            <person name="Traeger S."/>
            <person name="Altegoer F."/>
            <person name="Freitag M."/>
            <person name="Gabaldon T."/>
            <person name="Kempken F."/>
            <person name="Kumar A."/>
            <person name="Marcet-Houben M."/>
            <person name="Poggeler S."/>
            <person name="Stajich J.E."/>
            <person name="Nowrousian M."/>
        </authorList>
    </citation>
    <scope>NUCLEOTIDE SEQUENCE [LARGE SCALE GENOMIC DNA]</scope>
    <source>
        <strain evidence="3">CBS 100304</strain>
        <tissue evidence="2">Vegetative mycelium</tissue>
    </source>
</reference>
<dbReference type="AlphaFoldDB" id="U4LIX2"/>
<evidence type="ECO:0000256" key="1">
    <source>
        <dbReference type="SAM" id="SignalP"/>
    </source>
</evidence>
<name>U4LIX2_PYROM</name>
<sequence>MSLLTTLLFLPLISAFTPAPALPPFPASAETPFCNRTSTLTYTYTYGPLFVEHSFVCNFEASPASSASSSELALDLEPLSIPAPFSHPGGQRGSDPDIISLGRIESEAESYQRMIQESITPKTQIPHYGCDLFTPSHRLPIDKWSNLFWGLRSLTNVTCINPGEVREYTDIQRDWTADWRLVVSNRGKDRECFWWTELANIGEALHYVCYFSELGTGLRDQTGGREAVAWGRRDDLRFCVRYSEKGWGQDIWRERCLGTGEEEEGKIDSGVLDQEL</sequence>
<feature type="signal peptide" evidence="1">
    <location>
        <begin position="1"/>
        <end position="15"/>
    </location>
</feature>
<protein>
    <submittedName>
        <fullName evidence="2">Uncharacterized protein</fullName>
    </submittedName>
</protein>
<organism evidence="2 3">
    <name type="scientific">Pyronema omphalodes (strain CBS 100304)</name>
    <name type="common">Pyronema confluens</name>
    <dbReference type="NCBI Taxonomy" id="1076935"/>
    <lineage>
        <taxon>Eukaryota</taxon>
        <taxon>Fungi</taxon>
        <taxon>Dikarya</taxon>
        <taxon>Ascomycota</taxon>
        <taxon>Pezizomycotina</taxon>
        <taxon>Pezizomycetes</taxon>
        <taxon>Pezizales</taxon>
        <taxon>Pyronemataceae</taxon>
        <taxon>Pyronema</taxon>
    </lineage>
</organism>
<feature type="chain" id="PRO_5012994664" evidence="1">
    <location>
        <begin position="16"/>
        <end position="276"/>
    </location>
</feature>
<accession>U4LIX2</accession>
<evidence type="ECO:0000313" key="2">
    <source>
        <dbReference type="EMBL" id="CCX16684.1"/>
    </source>
</evidence>
<keyword evidence="1" id="KW-0732">Signal</keyword>
<keyword evidence="3" id="KW-1185">Reference proteome</keyword>
<dbReference type="EMBL" id="HF936499">
    <property type="protein sequence ID" value="CCX16684.1"/>
    <property type="molecule type" value="Genomic_DNA"/>
</dbReference>
<dbReference type="OrthoDB" id="5305166at2759"/>
<gene>
    <name evidence="2" type="ORF">PCON_03425</name>
</gene>
<evidence type="ECO:0000313" key="3">
    <source>
        <dbReference type="Proteomes" id="UP000018144"/>
    </source>
</evidence>
<proteinExistence type="predicted"/>